<organism evidence="2 3">
    <name type="scientific">Cryobacterium cryoconiti</name>
    <dbReference type="NCBI Taxonomy" id="1259239"/>
    <lineage>
        <taxon>Bacteria</taxon>
        <taxon>Bacillati</taxon>
        <taxon>Actinomycetota</taxon>
        <taxon>Actinomycetes</taxon>
        <taxon>Micrococcales</taxon>
        <taxon>Microbacteriaceae</taxon>
        <taxon>Cryobacterium</taxon>
    </lineage>
</organism>
<keyword evidence="3" id="KW-1185">Reference proteome</keyword>
<dbReference type="InterPro" id="IPR037401">
    <property type="entry name" value="SnoaL-like"/>
</dbReference>
<proteinExistence type="predicted"/>
<dbReference type="AlphaFoldDB" id="A0A4Y8JUC0"/>
<feature type="domain" description="SnoaL-like" evidence="1">
    <location>
        <begin position="12"/>
        <end position="104"/>
    </location>
</feature>
<protein>
    <submittedName>
        <fullName evidence="2">Nuclear transport factor 2 family protein</fullName>
    </submittedName>
</protein>
<evidence type="ECO:0000313" key="2">
    <source>
        <dbReference type="EMBL" id="TFD30308.1"/>
    </source>
</evidence>
<dbReference type="SUPFAM" id="SSF54427">
    <property type="entry name" value="NTF2-like"/>
    <property type="match status" value="1"/>
</dbReference>
<reference evidence="2 3" key="1">
    <citation type="submission" date="2019-03" db="EMBL/GenBank/DDBJ databases">
        <title>Genomics of glacier-inhabiting Cryobacterium strains.</title>
        <authorList>
            <person name="Liu Q."/>
            <person name="Xin Y.-H."/>
        </authorList>
    </citation>
    <scope>NUCLEOTIDE SEQUENCE [LARGE SCALE GENOMIC DNA]</scope>
    <source>
        <strain evidence="2 3">TMT1-51</strain>
    </source>
</reference>
<dbReference type="Proteomes" id="UP000297472">
    <property type="component" value="Unassembled WGS sequence"/>
</dbReference>
<dbReference type="Pfam" id="PF12680">
    <property type="entry name" value="SnoaL_2"/>
    <property type="match status" value="1"/>
</dbReference>
<dbReference type="EMBL" id="SOHA01000022">
    <property type="protein sequence ID" value="TFD30308.1"/>
    <property type="molecule type" value="Genomic_DNA"/>
</dbReference>
<evidence type="ECO:0000313" key="3">
    <source>
        <dbReference type="Proteomes" id="UP000297472"/>
    </source>
</evidence>
<sequence length="166" mass="18757">MGETVTREALKGFLDAFNRHDLDAIMSYFADDCVVYMPRGAKPRGDRFESKEAVRAGLARRFEGIPDVRYGDDRHWVCFDSVCDGIVVGVSEWTLTGTSTAGARMPRSRILDIDALLGKAPCPALNSQQSRASMWNATSGLCLRRRPMCSPVTPTPRWRMWRRRRT</sequence>
<name>A0A4Y8JUC0_9MICO</name>
<accession>A0A4Y8JUC0</accession>
<comment type="caution">
    <text evidence="2">The sequence shown here is derived from an EMBL/GenBank/DDBJ whole genome shotgun (WGS) entry which is preliminary data.</text>
</comment>
<evidence type="ECO:0000259" key="1">
    <source>
        <dbReference type="Pfam" id="PF12680"/>
    </source>
</evidence>
<dbReference type="Gene3D" id="3.10.450.50">
    <property type="match status" value="1"/>
</dbReference>
<dbReference type="OrthoDB" id="3826377at2"/>
<gene>
    <name evidence="2" type="ORF">E3T49_08300</name>
</gene>
<dbReference type="InterPro" id="IPR032710">
    <property type="entry name" value="NTF2-like_dom_sf"/>
</dbReference>